<evidence type="ECO:0000259" key="4">
    <source>
        <dbReference type="PROSITE" id="PS50240"/>
    </source>
</evidence>
<reference evidence="5 6" key="1">
    <citation type="journal article" date="2018" name="Gigascience">
        <title>Genomes of trombidid mites reveal novel predicted allergens and laterally-transferred genes associated with secondary metabolism.</title>
        <authorList>
            <person name="Dong X."/>
            <person name="Chaisiri K."/>
            <person name="Xia D."/>
            <person name="Armstrong S.D."/>
            <person name="Fang Y."/>
            <person name="Donnelly M.J."/>
            <person name="Kadowaki T."/>
            <person name="McGarry J.W."/>
            <person name="Darby A.C."/>
            <person name="Makepeace B.L."/>
        </authorList>
    </citation>
    <scope>NUCLEOTIDE SEQUENCE [LARGE SCALE GENOMIC DNA]</scope>
    <source>
        <strain evidence="5">UoL-UT</strain>
    </source>
</reference>
<evidence type="ECO:0000256" key="2">
    <source>
        <dbReference type="ARBA" id="ARBA00024195"/>
    </source>
</evidence>
<dbReference type="Proteomes" id="UP000288716">
    <property type="component" value="Unassembled WGS sequence"/>
</dbReference>
<dbReference type="PROSITE" id="PS00134">
    <property type="entry name" value="TRYPSIN_HIS"/>
    <property type="match status" value="1"/>
</dbReference>
<dbReference type="PROSITE" id="PS00135">
    <property type="entry name" value="TRYPSIN_SER"/>
    <property type="match status" value="1"/>
</dbReference>
<proteinExistence type="inferred from homology"/>
<dbReference type="STRING" id="299467.A0A443SMM4"/>
<dbReference type="PROSITE" id="PS50240">
    <property type="entry name" value="TRYPSIN_DOM"/>
    <property type="match status" value="1"/>
</dbReference>
<evidence type="ECO:0000256" key="1">
    <source>
        <dbReference type="ARBA" id="ARBA00023157"/>
    </source>
</evidence>
<keyword evidence="1" id="KW-1015">Disulfide bond</keyword>
<keyword evidence="6" id="KW-1185">Reference proteome</keyword>
<keyword evidence="3" id="KW-0378">Hydrolase</keyword>
<comment type="similarity">
    <text evidence="2">Belongs to the peptidase S1 family. CLIP subfamily.</text>
</comment>
<dbReference type="OrthoDB" id="6509422at2759"/>
<feature type="domain" description="Peptidase S1" evidence="4">
    <location>
        <begin position="1"/>
        <end position="245"/>
    </location>
</feature>
<dbReference type="AlphaFoldDB" id="A0A443SMM4"/>
<dbReference type="PANTHER" id="PTHR24256">
    <property type="entry name" value="TRYPTASE-RELATED"/>
    <property type="match status" value="1"/>
</dbReference>
<dbReference type="EMBL" id="NCKV01001222">
    <property type="protein sequence ID" value="RWS28774.1"/>
    <property type="molecule type" value="Genomic_DNA"/>
</dbReference>
<dbReference type="FunFam" id="2.40.10.10:FF:000068">
    <property type="entry name" value="transmembrane protease serine 2"/>
    <property type="match status" value="1"/>
</dbReference>
<dbReference type="GO" id="GO:0006508">
    <property type="term" value="P:proteolysis"/>
    <property type="evidence" value="ECO:0007669"/>
    <property type="project" value="UniProtKB-KW"/>
</dbReference>
<dbReference type="Gene3D" id="2.40.10.10">
    <property type="entry name" value="Trypsin-like serine proteases"/>
    <property type="match status" value="1"/>
</dbReference>
<gene>
    <name evidence="5" type="ORF">B4U80_03362</name>
</gene>
<dbReference type="CDD" id="cd00190">
    <property type="entry name" value="Tryp_SPc"/>
    <property type="match status" value="1"/>
</dbReference>
<dbReference type="InterPro" id="IPR018114">
    <property type="entry name" value="TRYPSIN_HIS"/>
</dbReference>
<dbReference type="GO" id="GO:0004252">
    <property type="term" value="F:serine-type endopeptidase activity"/>
    <property type="evidence" value="ECO:0007669"/>
    <property type="project" value="InterPro"/>
</dbReference>
<evidence type="ECO:0000313" key="6">
    <source>
        <dbReference type="Proteomes" id="UP000288716"/>
    </source>
</evidence>
<evidence type="ECO:0000256" key="3">
    <source>
        <dbReference type="RuleBase" id="RU363034"/>
    </source>
</evidence>
<organism evidence="5 6">
    <name type="scientific">Leptotrombidium deliense</name>
    <dbReference type="NCBI Taxonomy" id="299467"/>
    <lineage>
        <taxon>Eukaryota</taxon>
        <taxon>Metazoa</taxon>
        <taxon>Ecdysozoa</taxon>
        <taxon>Arthropoda</taxon>
        <taxon>Chelicerata</taxon>
        <taxon>Arachnida</taxon>
        <taxon>Acari</taxon>
        <taxon>Acariformes</taxon>
        <taxon>Trombidiformes</taxon>
        <taxon>Prostigmata</taxon>
        <taxon>Anystina</taxon>
        <taxon>Parasitengona</taxon>
        <taxon>Trombiculoidea</taxon>
        <taxon>Trombiculidae</taxon>
        <taxon>Leptotrombidium</taxon>
    </lineage>
</organism>
<accession>A0A443SMM4</accession>
<dbReference type="InterPro" id="IPR033116">
    <property type="entry name" value="TRYPSIN_SER"/>
</dbReference>
<dbReference type="VEuPathDB" id="VectorBase:LDEU003263"/>
<keyword evidence="3" id="KW-0720">Serine protease</keyword>
<dbReference type="Pfam" id="PF00089">
    <property type="entry name" value="Trypsin"/>
    <property type="match status" value="1"/>
</dbReference>
<dbReference type="InterPro" id="IPR051487">
    <property type="entry name" value="Ser/Thr_Proteases_Immune/Dev"/>
</dbReference>
<evidence type="ECO:0000313" key="5">
    <source>
        <dbReference type="EMBL" id="RWS28774.1"/>
    </source>
</evidence>
<sequence>MRIQNWYGVQYCGGSVIDEKHILTAAHCVGGQPAPVNVEVYVGHFNRKLMEQGLKGKRFEVDKINIPPDYDADDNLNNDIAILSLKENIVFKSGIEPICLLDANSVMFKKFTLAGWGKTGPNEGGSDTLMKVKLDFVEKSRCEILSANHYYRQTLREIAESKYENFRIASRPFYQTHMCAINLESGGDACKGDSGSPLMFESPEAYKWYVVGVVSGGAPCGTTNKFPGWYTNVTYFSSWIRSIAKNAQFCDEI</sequence>
<keyword evidence="3" id="KW-0645">Protease</keyword>
<dbReference type="InterPro" id="IPR001254">
    <property type="entry name" value="Trypsin_dom"/>
</dbReference>
<dbReference type="PRINTS" id="PR00722">
    <property type="entry name" value="CHYMOTRYPSIN"/>
</dbReference>
<name>A0A443SMM4_9ACAR</name>
<dbReference type="SMART" id="SM00020">
    <property type="entry name" value="Tryp_SPc"/>
    <property type="match status" value="1"/>
</dbReference>
<protein>
    <submittedName>
        <fullName evidence="5">Cytochrome P450-like protein</fullName>
    </submittedName>
</protein>
<dbReference type="InterPro" id="IPR009003">
    <property type="entry name" value="Peptidase_S1_PA"/>
</dbReference>
<dbReference type="InterPro" id="IPR043504">
    <property type="entry name" value="Peptidase_S1_PA_chymotrypsin"/>
</dbReference>
<dbReference type="InterPro" id="IPR001314">
    <property type="entry name" value="Peptidase_S1A"/>
</dbReference>
<comment type="caution">
    <text evidence="5">The sequence shown here is derived from an EMBL/GenBank/DDBJ whole genome shotgun (WGS) entry which is preliminary data.</text>
</comment>
<dbReference type="SUPFAM" id="SSF50494">
    <property type="entry name" value="Trypsin-like serine proteases"/>
    <property type="match status" value="1"/>
</dbReference>